<reference evidence="1 2" key="1">
    <citation type="submission" date="2024-02" db="EMBL/GenBank/DDBJ databases">
        <title>Bacteria isolated from the canopy kelp, Nereocystis luetkeana.</title>
        <authorList>
            <person name="Pfister C.A."/>
            <person name="Younker I.T."/>
            <person name="Light S.H."/>
        </authorList>
    </citation>
    <scope>NUCLEOTIDE SEQUENCE [LARGE SCALE GENOMIC DNA]</scope>
    <source>
        <strain evidence="1 2">TI.5.07</strain>
    </source>
</reference>
<evidence type="ECO:0000313" key="2">
    <source>
        <dbReference type="Proteomes" id="UP001378242"/>
    </source>
</evidence>
<dbReference type="RefSeq" id="WP_341542376.1">
    <property type="nucleotide sequence ID" value="NZ_JBAKAP010000008.1"/>
</dbReference>
<dbReference type="InterPro" id="IPR012659">
    <property type="entry name" value="CHP02444"/>
</dbReference>
<accession>A0ABU9GEM2</accession>
<dbReference type="NCBIfam" id="TIGR02444">
    <property type="entry name" value="TIGR02444 family protein"/>
    <property type="match status" value="1"/>
</dbReference>
<organism evidence="1 2">
    <name type="scientific">Cobetia marina</name>
    <name type="common">Deleya marina</name>
    <dbReference type="NCBI Taxonomy" id="28258"/>
    <lineage>
        <taxon>Bacteria</taxon>
        <taxon>Pseudomonadati</taxon>
        <taxon>Pseudomonadota</taxon>
        <taxon>Gammaproteobacteria</taxon>
        <taxon>Oceanospirillales</taxon>
        <taxon>Halomonadaceae</taxon>
        <taxon>Cobetia</taxon>
    </lineage>
</organism>
<sequence length="201" mass="22103">MGAHSTGLWDYALSLYAQPAPQGLPYDQEDGAGPTDVMSACLLLQDEAGLDVCELLWIHWLAARGVALDASPCLMLGEVRDWQRGMTVTLRERRRQLKQHLTEPTDTRSAATTRRLETLYQQLKACELSAEQEALARLEALSPPAHAPTSPFMSCHDPRRAFLQSLRQLTGQVALDEGDDSIARALHLLATSRAGRSSSQP</sequence>
<dbReference type="EMBL" id="JBAKAP010000008">
    <property type="protein sequence ID" value="MEL0616921.1"/>
    <property type="molecule type" value="Genomic_DNA"/>
</dbReference>
<proteinExistence type="predicted"/>
<dbReference type="Proteomes" id="UP001378242">
    <property type="component" value="Unassembled WGS sequence"/>
</dbReference>
<evidence type="ECO:0000313" key="1">
    <source>
        <dbReference type="EMBL" id="MEL0616921.1"/>
    </source>
</evidence>
<comment type="caution">
    <text evidence="1">The sequence shown here is derived from an EMBL/GenBank/DDBJ whole genome shotgun (WGS) entry which is preliminary data.</text>
</comment>
<protein>
    <submittedName>
        <fullName evidence="1">TIGR02444 family protein</fullName>
    </submittedName>
</protein>
<dbReference type="Pfam" id="PF09523">
    <property type="entry name" value="DUF2390"/>
    <property type="match status" value="1"/>
</dbReference>
<gene>
    <name evidence="1" type="ORF">V6243_08745</name>
</gene>
<keyword evidence="2" id="KW-1185">Reference proteome</keyword>
<name>A0ABU9GEM2_COBMA</name>